<dbReference type="Pfam" id="PF06966">
    <property type="entry name" value="DUF1295"/>
    <property type="match status" value="1"/>
</dbReference>
<feature type="transmembrane region" description="Helical" evidence="1">
    <location>
        <begin position="210"/>
        <end position="228"/>
    </location>
</feature>
<feature type="transmembrane region" description="Helical" evidence="1">
    <location>
        <begin position="170"/>
        <end position="190"/>
    </location>
</feature>
<reference evidence="2" key="1">
    <citation type="journal article" date="2023" name="Mol. Phylogenet. Evol.">
        <title>Genome-scale phylogeny and comparative genomics of the fungal order Sordariales.</title>
        <authorList>
            <person name="Hensen N."/>
            <person name="Bonometti L."/>
            <person name="Westerberg I."/>
            <person name="Brannstrom I.O."/>
            <person name="Guillou S."/>
            <person name="Cros-Aarteil S."/>
            <person name="Calhoun S."/>
            <person name="Haridas S."/>
            <person name="Kuo A."/>
            <person name="Mondo S."/>
            <person name="Pangilinan J."/>
            <person name="Riley R."/>
            <person name="LaButti K."/>
            <person name="Andreopoulos B."/>
            <person name="Lipzen A."/>
            <person name="Chen C."/>
            <person name="Yan M."/>
            <person name="Daum C."/>
            <person name="Ng V."/>
            <person name="Clum A."/>
            <person name="Steindorff A."/>
            <person name="Ohm R.A."/>
            <person name="Martin F."/>
            <person name="Silar P."/>
            <person name="Natvig D.O."/>
            <person name="Lalanne C."/>
            <person name="Gautier V."/>
            <person name="Ament-Velasquez S.L."/>
            <person name="Kruys A."/>
            <person name="Hutchinson M.I."/>
            <person name="Powell A.J."/>
            <person name="Barry K."/>
            <person name="Miller A.N."/>
            <person name="Grigoriev I.V."/>
            <person name="Debuchy R."/>
            <person name="Gladieux P."/>
            <person name="Hiltunen Thoren M."/>
            <person name="Johannesson H."/>
        </authorList>
    </citation>
    <scope>NUCLEOTIDE SEQUENCE</scope>
    <source>
        <strain evidence="2">CBS 626.80</strain>
    </source>
</reference>
<feature type="transmembrane region" description="Helical" evidence="1">
    <location>
        <begin position="53"/>
        <end position="73"/>
    </location>
</feature>
<feature type="transmembrane region" description="Helical" evidence="1">
    <location>
        <begin position="20"/>
        <end position="41"/>
    </location>
</feature>
<dbReference type="Gene3D" id="1.20.120.1630">
    <property type="match status" value="1"/>
</dbReference>
<organism evidence="2 3">
    <name type="scientific">Pseudoneurospora amorphoporcata</name>
    <dbReference type="NCBI Taxonomy" id="241081"/>
    <lineage>
        <taxon>Eukaryota</taxon>
        <taxon>Fungi</taxon>
        <taxon>Dikarya</taxon>
        <taxon>Ascomycota</taxon>
        <taxon>Pezizomycotina</taxon>
        <taxon>Sordariomycetes</taxon>
        <taxon>Sordariomycetidae</taxon>
        <taxon>Sordariales</taxon>
        <taxon>Sordariaceae</taxon>
        <taxon>Pseudoneurospora</taxon>
    </lineage>
</organism>
<evidence type="ECO:0000313" key="2">
    <source>
        <dbReference type="EMBL" id="KAK3950973.1"/>
    </source>
</evidence>
<sequence>MAIIQSLLDLTNFASPLNRNVVPCIMVAYAIQVLVAIPSIVYKSDRFFDASGLSTFLIVNLLSLYLPAIRAMYGGDNLGQVADAIKEGVETVTGTEPGWGSLLVAPFKRSNIVQDVAAGTPLAIDYNWRQLVVCCGGGVWGFFLGVYLFRRILREGHDHRFTEIRINPRRYLRAFIGQATWVTFCMLPVIAVNSIPSGVPSIQKVKPTDFSGFGLWIIGFVVEVVADYQKSKWQKEKQNKAHDEQFLTSGLWSKCQFPNYFGESMLWVGIASVSLGVLLFKDAQESLAAADSSPMSILLIMFFCTVGPAFVTFLMLKVTGVPYAERKYNKLYGDDKKYQRWKIETPKFFPF</sequence>
<proteinExistence type="predicted"/>
<keyword evidence="3" id="KW-1185">Reference proteome</keyword>
<dbReference type="GO" id="GO:0016020">
    <property type="term" value="C:membrane"/>
    <property type="evidence" value="ECO:0007669"/>
    <property type="project" value="TreeGrafter"/>
</dbReference>
<comment type="caution">
    <text evidence="2">The sequence shown here is derived from an EMBL/GenBank/DDBJ whole genome shotgun (WGS) entry which is preliminary data.</text>
</comment>
<accession>A0AAN6SF79</accession>
<keyword evidence="1" id="KW-1133">Transmembrane helix</keyword>
<protein>
    <recommendedName>
        <fullName evidence="4">Steroid 5-alpha reductase C-terminal domain-containing protein</fullName>
    </recommendedName>
</protein>
<reference evidence="2" key="2">
    <citation type="submission" date="2023-06" db="EMBL/GenBank/DDBJ databases">
        <authorList>
            <consortium name="Lawrence Berkeley National Laboratory"/>
            <person name="Mondo S.J."/>
            <person name="Hensen N."/>
            <person name="Bonometti L."/>
            <person name="Westerberg I."/>
            <person name="Brannstrom I.O."/>
            <person name="Guillou S."/>
            <person name="Cros-Aarteil S."/>
            <person name="Calhoun S."/>
            <person name="Haridas S."/>
            <person name="Kuo A."/>
            <person name="Pangilinan J."/>
            <person name="Riley R."/>
            <person name="Labutti K."/>
            <person name="Andreopoulos B."/>
            <person name="Lipzen A."/>
            <person name="Chen C."/>
            <person name="Yanf M."/>
            <person name="Daum C."/>
            <person name="Ng V."/>
            <person name="Clum A."/>
            <person name="Steindorff A."/>
            <person name="Ohm R."/>
            <person name="Martin F."/>
            <person name="Silar P."/>
            <person name="Natvig D."/>
            <person name="Lalanne C."/>
            <person name="Gautier V."/>
            <person name="Ament-Velasquez S.L."/>
            <person name="Kruys A."/>
            <person name="Hutchinson M.I."/>
            <person name="Powell A.J."/>
            <person name="Barry K."/>
            <person name="Miller A.N."/>
            <person name="Grigoriev I.V."/>
            <person name="Debuchy R."/>
            <person name="Gladieux P."/>
            <person name="Thoren M.H."/>
            <person name="Johannesson H."/>
        </authorList>
    </citation>
    <scope>NUCLEOTIDE SEQUENCE</scope>
    <source>
        <strain evidence="2">CBS 626.80</strain>
    </source>
</reference>
<evidence type="ECO:0008006" key="4">
    <source>
        <dbReference type="Google" id="ProtNLM"/>
    </source>
</evidence>
<name>A0AAN6SF79_9PEZI</name>
<feature type="transmembrane region" description="Helical" evidence="1">
    <location>
        <begin position="260"/>
        <end position="280"/>
    </location>
</feature>
<dbReference type="EMBL" id="MU859161">
    <property type="protein sequence ID" value="KAK3950973.1"/>
    <property type="molecule type" value="Genomic_DNA"/>
</dbReference>
<evidence type="ECO:0000256" key="1">
    <source>
        <dbReference type="SAM" id="Phobius"/>
    </source>
</evidence>
<feature type="transmembrane region" description="Helical" evidence="1">
    <location>
        <begin position="295"/>
        <end position="316"/>
    </location>
</feature>
<feature type="transmembrane region" description="Helical" evidence="1">
    <location>
        <begin position="128"/>
        <end position="149"/>
    </location>
</feature>
<gene>
    <name evidence="2" type="ORF">QBC32DRAFT_371554</name>
</gene>
<dbReference type="PROSITE" id="PS50244">
    <property type="entry name" value="S5A_REDUCTASE"/>
    <property type="match status" value="1"/>
</dbReference>
<keyword evidence="1" id="KW-0812">Transmembrane</keyword>
<dbReference type="AlphaFoldDB" id="A0AAN6SF79"/>
<keyword evidence="1" id="KW-0472">Membrane</keyword>
<evidence type="ECO:0000313" key="3">
    <source>
        <dbReference type="Proteomes" id="UP001303222"/>
    </source>
</evidence>
<dbReference type="InterPro" id="IPR010721">
    <property type="entry name" value="UstE-like"/>
</dbReference>
<dbReference type="Proteomes" id="UP001303222">
    <property type="component" value="Unassembled WGS sequence"/>
</dbReference>
<dbReference type="PANTHER" id="PTHR32251">
    <property type="entry name" value="3-OXO-5-ALPHA-STEROID 4-DEHYDROGENASE"/>
    <property type="match status" value="1"/>
</dbReference>
<dbReference type="PANTHER" id="PTHR32251:SF17">
    <property type="entry name" value="STEROID 5-ALPHA REDUCTASE C-TERMINAL DOMAIN-CONTAINING PROTEIN"/>
    <property type="match status" value="1"/>
</dbReference>